<feature type="compositionally biased region" description="Basic and acidic residues" evidence="1">
    <location>
        <begin position="103"/>
        <end position="114"/>
    </location>
</feature>
<name>A0A3L8E2G3_OOCBI</name>
<dbReference type="Proteomes" id="UP000279307">
    <property type="component" value="Chromosome 1"/>
</dbReference>
<comment type="caution">
    <text evidence="3">The sequence shown here is derived from an EMBL/GenBank/DDBJ whole genome shotgun (WGS) entry which is preliminary data.</text>
</comment>
<feature type="transmembrane region" description="Helical" evidence="2">
    <location>
        <begin position="12"/>
        <end position="32"/>
    </location>
</feature>
<keyword evidence="2" id="KW-0812">Transmembrane</keyword>
<dbReference type="EMBL" id="QOIP01000001">
    <property type="protein sequence ID" value="RLU26877.1"/>
    <property type="molecule type" value="Genomic_DNA"/>
</dbReference>
<reference evidence="3" key="1">
    <citation type="journal article" date="2018" name="Genome Res.">
        <title>The genomic architecture and molecular evolution of ant odorant receptors.</title>
        <authorList>
            <person name="McKenzie S.K."/>
            <person name="Kronauer D.J.C."/>
        </authorList>
    </citation>
    <scope>NUCLEOTIDE SEQUENCE [LARGE SCALE GENOMIC DNA]</scope>
    <source>
        <strain evidence="3">Clonal line C1</strain>
    </source>
</reference>
<reference evidence="3" key="2">
    <citation type="submission" date="2018-07" db="EMBL/GenBank/DDBJ databases">
        <authorList>
            <person name="Mckenzie S.K."/>
            <person name="Kronauer D.J.C."/>
        </authorList>
    </citation>
    <scope>NUCLEOTIDE SEQUENCE</scope>
    <source>
        <strain evidence="3">Clonal line C1</strain>
    </source>
</reference>
<accession>A0A3L8E2G3</accession>
<keyword evidence="2" id="KW-1133">Transmembrane helix</keyword>
<protein>
    <submittedName>
        <fullName evidence="3">Uncharacterized protein</fullName>
    </submittedName>
</protein>
<evidence type="ECO:0000256" key="1">
    <source>
        <dbReference type="SAM" id="MobiDB-lite"/>
    </source>
</evidence>
<feature type="compositionally biased region" description="Acidic residues" evidence="1">
    <location>
        <begin position="115"/>
        <end position="128"/>
    </location>
</feature>
<dbReference type="AlphaFoldDB" id="A0A3L8E2G3"/>
<evidence type="ECO:0000313" key="3">
    <source>
        <dbReference type="EMBL" id="RLU26877.1"/>
    </source>
</evidence>
<keyword evidence="2" id="KW-0472">Membrane</keyword>
<sequence>MALLKSEILCKITVEMGTCWFAVWVLLVCFIGDARPQYRDKNISTAERDAVQALLARYLQRRLQGSQLSTPPPPSVFFSNDHQARVRQAAQRGPLGNNLSRNSSDKDGDRRPVPEDYDDYEDDLEGYEDSERSRTRFDLLAGKSRLTLNSNSDL</sequence>
<gene>
    <name evidence="3" type="ORF">DMN91_000675</name>
</gene>
<organism evidence="3">
    <name type="scientific">Ooceraea biroi</name>
    <name type="common">Clonal raider ant</name>
    <name type="synonym">Cerapachys biroi</name>
    <dbReference type="NCBI Taxonomy" id="2015173"/>
    <lineage>
        <taxon>Eukaryota</taxon>
        <taxon>Metazoa</taxon>
        <taxon>Ecdysozoa</taxon>
        <taxon>Arthropoda</taxon>
        <taxon>Hexapoda</taxon>
        <taxon>Insecta</taxon>
        <taxon>Pterygota</taxon>
        <taxon>Neoptera</taxon>
        <taxon>Endopterygota</taxon>
        <taxon>Hymenoptera</taxon>
        <taxon>Apocrita</taxon>
        <taxon>Aculeata</taxon>
        <taxon>Formicoidea</taxon>
        <taxon>Formicidae</taxon>
        <taxon>Dorylinae</taxon>
        <taxon>Ooceraea</taxon>
    </lineage>
</organism>
<proteinExistence type="predicted"/>
<feature type="region of interest" description="Disordered" evidence="1">
    <location>
        <begin position="65"/>
        <end position="135"/>
    </location>
</feature>
<evidence type="ECO:0000256" key="2">
    <source>
        <dbReference type="SAM" id="Phobius"/>
    </source>
</evidence>